<dbReference type="SUPFAM" id="SSF52058">
    <property type="entry name" value="L domain-like"/>
    <property type="match status" value="2"/>
</dbReference>
<gene>
    <name evidence="19" type="primary">EfPTK178</name>
</gene>
<evidence type="ECO:0000256" key="12">
    <source>
        <dbReference type="ARBA" id="ARBA00023170"/>
    </source>
</evidence>
<dbReference type="PANTHER" id="PTHR24416:SF566">
    <property type="entry name" value="EPIDERMAL GROWTH FACTOR RECEPTOR"/>
    <property type="match status" value="1"/>
</dbReference>
<dbReference type="InterPro" id="IPR032778">
    <property type="entry name" value="GF_recep_IV"/>
</dbReference>
<evidence type="ECO:0000256" key="15">
    <source>
        <dbReference type="PROSITE-ProRule" id="PRU10141"/>
    </source>
</evidence>
<evidence type="ECO:0000256" key="13">
    <source>
        <dbReference type="ARBA" id="ARBA00023180"/>
    </source>
</evidence>
<dbReference type="Pfam" id="PF01030">
    <property type="entry name" value="Recep_L_domain"/>
    <property type="match status" value="2"/>
</dbReference>
<keyword evidence="5 16" id="KW-0812">Transmembrane</keyword>
<evidence type="ECO:0000256" key="16">
    <source>
        <dbReference type="SAM" id="Phobius"/>
    </source>
</evidence>
<sequence>MFSSFCLFSLLLAPCCIALSAPNCPVISGTACRGNAANTFVQGSSTSEVLAQLAARFCGCTRISGNLAIHLNLQEDANLTEDSFASLYHLREVSGYLQFSNIPAVTRITLPNLRVIRGQTALSSTNGPVSLLVENSRIGSVNLPSLTEISNGGATFVSTNGMCGFLGVNWADILTNGQLDYSMSGCKVTTLDCSSCPSGHCWSSPHYCQTLTKTVCPQGCGRCFQSPGDGSYQCCSALCAAGCSGPTSDQCYACSILDNNGTCVTECPPAQVYDPDLFMLVDNPNYRLASGDLCVQQCAGNLLEYAGACVTFCPEGYTSNNGAKCVACSSGVCPRVCTGTGTDGLGAGNIGQFNSCTIVNGSLSISDTSIMSGANLELLSTIQEVQGYLRIEGLNTVTSFPYLRNLKTVGFPGAAYNRSITRTNLCQPGGYQLYSLMVLSTSLQSIDFSSLRSIQYGGYILGRNPQLCYVGNFSRRLADSNAPVCLSTSSAYRKDPSSCIAAGFVCHPQCSSNSSCWGPNDTQCDGCRSFVYKGRCVAQCSDVVLSPGNSGIYQNNGSGVCEDCDSQCLGGCVNGTDPYHCIRCRNYTLVTQTGPLCVASCPLGTYTNGTMCIPCFQGCTGGCAGPLPYVNLTNGCLGCSYVHLDQLGQQVICNSSGCPSSTYQSSTPPGNSKQLLSIIQDVTTLCLPCNDVCASCTGPGNTSCTTCRYAKRLALCVSGCSNDTEYQDAALNCLPCAAGCIGCSGPSISQCLTCASGSCTTTDVQSSGGIIGIVFGSIVVIFLATSIVLILFIVYRRYEHKVFKNRTQSTAMCYSNGNETLRPPKLPPDATRLIITPETALEQGQVLGSGAFGTVYKGHWRPEGDPNCYEVAIKVLKEETATPQSQTELLREGAVMATMDHINVVRLYCVCMGKQMMLITEFVRLGSLLSYLKNNQATLDAYSMLNFSRQIADGMAYLEEKRMVHRDLAARNVLVHTPQLVKITDFGLTRIIDVGESHYKATGGMVPLRWMAPESIFLFEYTHKSDVWSFGVTIWEILTFGRLPYKGKNGKEVSQLVKNGQQLERPATCDANLYHLLEQCWLHDQTKRPSFSALSNSLNVMLNDPTRYIQTVAMVASYEELKFLQDGLVKYEEIHPPQASSHTDPIIESNFAYDLAPNFKEDLVTSTNSAYQSQIIDYNPGVNESENSDSDYI</sequence>
<keyword evidence="12" id="KW-0675">Receptor</keyword>
<dbReference type="InterPro" id="IPR001245">
    <property type="entry name" value="Ser-Thr/Tyr_kinase_cat_dom"/>
</dbReference>
<evidence type="ECO:0000256" key="5">
    <source>
        <dbReference type="ARBA" id="ARBA00022692"/>
    </source>
</evidence>
<dbReference type="InterPro" id="IPR006212">
    <property type="entry name" value="Furin_repeat"/>
</dbReference>
<dbReference type="GO" id="GO:0005524">
    <property type="term" value="F:ATP binding"/>
    <property type="evidence" value="ECO:0007669"/>
    <property type="project" value="UniProtKB-UniRule"/>
</dbReference>
<keyword evidence="9 16" id="KW-1133">Transmembrane helix</keyword>
<dbReference type="InterPro" id="IPR050122">
    <property type="entry name" value="RTK"/>
</dbReference>
<accession>Q9Y1X8</accession>
<keyword evidence="17" id="KW-0732">Signal</keyword>
<dbReference type="InterPro" id="IPR006211">
    <property type="entry name" value="Furin-like_Cys-rich_dom"/>
</dbReference>
<name>Q9Y1X8_9METZ</name>
<dbReference type="Pfam" id="PF00757">
    <property type="entry name" value="Furin-like"/>
    <property type="match status" value="1"/>
</dbReference>
<dbReference type="Pfam" id="PF07714">
    <property type="entry name" value="PK_Tyr_Ser-Thr"/>
    <property type="match status" value="1"/>
</dbReference>
<evidence type="ECO:0000256" key="9">
    <source>
        <dbReference type="ARBA" id="ARBA00022989"/>
    </source>
</evidence>
<dbReference type="CDD" id="cd00064">
    <property type="entry name" value="FU"/>
    <property type="match status" value="3"/>
</dbReference>
<dbReference type="InterPro" id="IPR000494">
    <property type="entry name" value="Rcpt_L-dom"/>
</dbReference>
<evidence type="ECO:0000256" key="8">
    <source>
        <dbReference type="ARBA" id="ARBA00022840"/>
    </source>
</evidence>
<dbReference type="InterPro" id="IPR008266">
    <property type="entry name" value="Tyr_kinase_AS"/>
</dbReference>
<feature type="signal peptide" evidence="17">
    <location>
        <begin position="1"/>
        <end position="18"/>
    </location>
</feature>
<dbReference type="SMART" id="SM00219">
    <property type="entry name" value="TyrKc"/>
    <property type="match status" value="1"/>
</dbReference>
<keyword evidence="7 19" id="KW-0418">Kinase</keyword>
<dbReference type="Gene3D" id="1.10.510.10">
    <property type="entry name" value="Transferase(Phosphotransferase) domain 1"/>
    <property type="match status" value="1"/>
</dbReference>
<organism evidence="19">
    <name type="scientific">Ephydatia fluviatilis</name>
    <dbReference type="NCBI Taxonomy" id="31330"/>
    <lineage>
        <taxon>Eukaryota</taxon>
        <taxon>Metazoa</taxon>
        <taxon>Porifera</taxon>
        <taxon>Demospongiae</taxon>
        <taxon>Heteroscleromorpha</taxon>
        <taxon>Spongillida</taxon>
        <taxon>Spongillidae</taxon>
        <taxon>Ephydatia</taxon>
    </lineage>
</organism>
<dbReference type="GO" id="GO:0008284">
    <property type="term" value="P:positive regulation of cell population proliferation"/>
    <property type="evidence" value="ECO:0007669"/>
    <property type="project" value="TreeGrafter"/>
</dbReference>
<dbReference type="SMART" id="SM00261">
    <property type="entry name" value="FU"/>
    <property type="match status" value="6"/>
</dbReference>
<keyword evidence="6 15" id="KW-0547">Nucleotide-binding</keyword>
<evidence type="ECO:0000256" key="10">
    <source>
        <dbReference type="ARBA" id="ARBA00023136"/>
    </source>
</evidence>
<dbReference type="Gene3D" id="2.10.220.10">
    <property type="entry name" value="Hormone Receptor, Insulin-like Growth Factor Receptor 1, Chain A, domain 2"/>
    <property type="match status" value="3"/>
</dbReference>
<evidence type="ECO:0000256" key="2">
    <source>
        <dbReference type="ARBA" id="ARBA00011902"/>
    </source>
</evidence>
<dbReference type="PROSITE" id="PS50011">
    <property type="entry name" value="PROTEIN_KINASE_DOM"/>
    <property type="match status" value="1"/>
</dbReference>
<dbReference type="GO" id="GO:0043235">
    <property type="term" value="C:receptor complex"/>
    <property type="evidence" value="ECO:0007669"/>
    <property type="project" value="TreeGrafter"/>
</dbReference>
<dbReference type="Gene3D" id="3.30.200.20">
    <property type="entry name" value="Phosphorylase Kinase, domain 1"/>
    <property type="match status" value="1"/>
</dbReference>
<dbReference type="EMBL" id="AB006570">
    <property type="protein sequence ID" value="BAA81724.2"/>
    <property type="molecule type" value="mRNA"/>
</dbReference>
<dbReference type="InterPro" id="IPR009030">
    <property type="entry name" value="Growth_fac_rcpt_cys_sf"/>
</dbReference>
<keyword evidence="13" id="KW-0325">Glycoprotein</keyword>
<evidence type="ECO:0000256" key="4">
    <source>
        <dbReference type="ARBA" id="ARBA00022679"/>
    </source>
</evidence>
<proteinExistence type="evidence at transcript level"/>
<evidence type="ECO:0000313" key="19">
    <source>
        <dbReference type="EMBL" id="BAA81724.2"/>
    </source>
</evidence>
<dbReference type="GO" id="GO:0038127">
    <property type="term" value="P:ERBB signaling pathway"/>
    <property type="evidence" value="ECO:0007669"/>
    <property type="project" value="UniProtKB-ARBA"/>
</dbReference>
<feature type="binding site" evidence="15">
    <location>
        <position position="874"/>
    </location>
    <ligand>
        <name>ATP</name>
        <dbReference type="ChEBI" id="CHEBI:30616"/>
    </ligand>
</feature>
<dbReference type="PANTHER" id="PTHR24416">
    <property type="entry name" value="TYROSINE-PROTEIN KINASE RECEPTOR"/>
    <property type="match status" value="1"/>
</dbReference>
<dbReference type="SUPFAM" id="SSF57184">
    <property type="entry name" value="Growth factor receptor domain"/>
    <property type="match status" value="3"/>
</dbReference>
<feature type="chain" id="PRO_5004338778" description="receptor protein-tyrosine kinase" evidence="17">
    <location>
        <begin position="19"/>
        <end position="1193"/>
    </location>
</feature>
<comment type="subcellular location">
    <subcellularLocation>
        <location evidence="1">Membrane</location>
        <topology evidence="1">Single-pass type I membrane protein</topology>
    </subcellularLocation>
</comment>
<dbReference type="PRINTS" id="PR00109">
    <property type="entry name" value="TYRKINASE"/>
</dbReference>
<dbReference type="InterPro" id="IPR020635">
    <property type="entry name" value="Tyr_kinase_cat_dom"/>
</dbReference>
<feature type="transmembrane region" description="Helical" evidence="16">
    <location>
        <begin position="769"/>
        <end position="795"/>
    </location>
</feature>
<keyword evidence="3" id="KW-0597">Phosphoprotein</keyword>
<dbReference type="FunFam" id="1.10.510.10:FF:000027">
    <property type="entry name" value="Receptor protein-tyrosine kinase"/>
    <property type="match status" value="1"/>
</dbReference>
<evidence type="ECO:0000256" key="6">
    <source>
        <dbReference type="ARBA" id="ARBA00022741"/>
    </source>
</evidence>
<evidence type="ECO:0000256" key="17">
    <source>
        <dbReference type="SAM" id="SignalP"/>
    </source>
</evidence>
<evidence type="ECO:0000259" key="18">
    <source>
        <dbReference type="PROSITE" id="PS50011"/>
    </source>
</evidence>
<keyword evidence="11" id="KW-0829">Tyrosine-protein kinase</keyword>
<dbReference type="Gene3D" id="3.80.20.20">
    <property type="entry name" value="Receptor L-domain"/>
    <property type="match status" value="2"/>
</dbReference>
<dbReference type="PROSITE" id="PS00107">
    <property type="entry name" value="PROTEIN_KINASE_ATP"/>
    <property type="match status" value="1"/>
</dbReference>
<dbReference type="InterPro" id="IPR011009">
    <property type="entry name" value="Kinase-like_dom_sf"/>
</dbReference>
<dbReference type="SUPFAM" id="SSF56112">
    <property type="entry name" value="Protein kinase-like (PK-like)"/>
    <property type="match status" value="1"/>
</dbReference>
<dbReference type="InterPro" id="IPR017441">
    <property type="entry name" value="Protein_kinase_ATP_BS"/>
</dbReference>
<evidence type="ECO:0000256" key="1">
    <source>
        <dbReference type="ARBA" id="ARBA00004479"/>
    </source>
</evidence>
<dbReference type="CDD" id="cd05057">
    <property type="entry name" value="PTKc_EGFR_like"/>
    <property type="match status" value="1"/>
</dbReference>
<dbReference type="InterPro" id="IPR036941">
    <property type="entry name" value="Rcpt_L-dom_sf"/>
</dbReference>
<dbReference type="GO" id="GO:0009925">
    <property type="term" value="C:basal plasma membrane"/>
    <property type="evidence" value="ECO:0007669"/>
    <property type="project" value="TreeGrafter"/>
</dbReference>
<dbReference type="PROSITE" id="PS00109">
    <property type="entry name" value="PROTEIN_KINASE_TYR"/>
    <property type="match status" value="1"/>
</dbReference>
<dbReference type="Pfam" id="PF14843">
    <property type="entry name" value="GF_recep_IV"/>
    <property type="match status" value="1"/>
</dbReference>
<evidence type="ECO:0000256" key="11">
    <source>
        <dbReference type="ARBA" id="ARBA00023137"/>
    </source>
</evidence>
<dbReference type="GO" id="GO:0043066">
    <property type="term" value="P:negative regulation of apoptotic process"/>
    <property type="evidence" value="ECO:0007669"/>
    <property type="project" value="TreeGrafter"/>
</dbReference>
<keyword evidence="10 16" id="KW-0472">Membrane</keyword>
<evidence type="ECO:0000256" key="7">
    <source>
        <dbReference type="ARBA" id="ARBA00022777"/>
    </source>
</evidence>
<reference evidence="19" key="1">
    <citation type="journal article" date="1999" name="J. Mol. Evol.">
        <title>Extensive gene duplication in the early evolution of animals before the parazoan-eumetazoan split demonstrated by G proteins and protein tyrosine kinases from sponge and hydra.</title>
        <authorList>
            <person name="Suga H."/>
            <person name="Koyanagi M."/>
            <person name="Hoshiyama D."/>
            <person name="Ono K."/>
            <person name="Iwabe N."/>
            <person name="Kuma K."/>
            <person name="Miyata T."/>
        </authorList>
    </citation>
    <scope>NUCLEOTIDE SEQUENCE</scope>
</reference>
<dbReference type="EC" id="2.7.10.1" evidence="2"/>
<protein>
    <recommendedName>
        <fullName evidence="2">receptor protein-tyrosine kinase</fullName>
        <ecNumber evidence="2">2.7.10.1</ecNumber>
    </recommendedName>
</protein>
<comment type="catalytic activity">
    <reaction evidence="14">
        <text>L-tyrosyl-[protein] + ATP = O-phospho-L-tyrosyl-[protein] + ADP + H(+)</text>
        <dbReference type="Rhea" id="RHEA:10596"/>
        <dbReference type="Rhea" id="RHEA-COMP:10136"/>
        <dbReference type="Rhea" id="RHEA-COMP:20101"/>
        <dbReference type="ChEBI" id="CHEBI:15378"/>
        <dbReference type="ChEBI" id="CHEBI:30616"/>
        <dbReference type="ChEBI" id="CHEBI:46858"/>
        <dbReference type="ChEBI" id="CHEBI:61978"/>
        <dbReference type="ChEBI" id="CHEBI:456216"/>
        <dbReference type="EC" id="2.7.10.1"/>
    </reaction>
</comment>
<keyword evidence="8 15" id="KW-0067">ATP-binding</keyword>
<dbReference type="GO" id="GO:0004714">
    <property type="term" value="F:transmembrane receptor protein tyrosine kinase activity"/>
    <property type="evidence" value="ECO:0007669"/>
    <property type="project" value="UniProtKB-EC"/>
</dbReference>
<dbReference type="AlphaFoldDB" id="Q9Y1X8"/>
<evidence type="ECO:0000256" key="14">
    <source>
        <dbReference type="ARBA" id="ARBA00051243"/>
    </source>
</evidence>
<feature type="domain" description="Protein kinase" evidence="18">
    <location>
        <begin position="841"/>
        <end position="1102"/>
    </location>
</feature>
<reference evidence="19" key="2">
    <citation type="journal article" date="2001" name="Gene">
        <title>Sponge homologs of vertebrate protein tyrosine kinases and frequent domain shufflings in the early evolution of animals before the parazoan-eumetazoan split.</title>
        <authorList>
            <person name="Suga H."/>
            <person name="Katoh K."/>
            <person name="Miyata T."/>
        </authorList>
    </citation>
    <scope>NUCLEOTIDE SEQUENCE</scope>
</reference>
<dbReference type="InterPro" id="IPR000719">
    <property type="entry name" value="Prot_kinase_dom"/>
</dbReference>
<evidence type="ECO:0000256" key="3">
    <source>
        <dbReference type="ARBA" id="ARBA00022553"/>
    </source>
</evidence>
<keyword evidence="4" id="KW-0808">Transferase</keyword>